<dbReference type="SMART" id="SM00387">
    <property type="entry name" value="HATPase_c"/>
    <property type="match status" value="1"/>
</dbReference>
<evidence type="ECO:0000256" key="1">
    <source>
        <dbReference type="ARBA" id="ARBA00000085"/>
    </source>
</evidence>
<comment type="caution">
    <text evidence="9">The sequence shown here is derived from an EMBL/GenBank/DDBJ whole genome shotgun (WGS) entry which is preliminary data.</text>
</comment>
<dbReference type="InterPro" id="IPR036890">
    <property type="entry name" value="HATPase_C_sf"/>
</dbReference>
<name>A0A8J6Y5Y4_9BACT</name>
<dbReference type="InterPro" id="IPR003594">
    <property type="entry name" value="HATPase_dom"/>
</dbReference>
<dbReference type="Proteomes" id="UP000598633">
    <property type="component" value="Unassembled WGS sequence"/>
</dbReference>
<dbReference type="EMBL" id="JACXWA010000120">
    <property type="protein sequence ID" value="MBD3871155.1"/>
    <property type="molecule type" value="Genomic_DNA"/>
</dbReference>
<evidence type="ECO:0000256" key="6">
    <source>
        <dbReference type="ARBA" id="ARBA00023012"/>
    </source>
</evidence>
<keyword evidence="5" id="KW-0418">Kinase</keyword>
<dbReference type="InterPro" id="IPR005467">
    <property type="entry name" value="His_kinase_dom"/>
</dbReference>
<dbReference type="AlphaFoldDB" id="A0A8J6Y5Y4"/>
<evidence type="ECO:0000256" key="4">
    <source>
        <dbReference type="ARBA" id="ARBA00022679"/>
    </source>
</evidence>
<evidence type="ECO:0000259" key="8">
    <source>
        <dbReference type="PROSITE" id="PS50109"/>
    </source>
</evidence>
<dbReference type="PANTHER" id="PTHR43711">
    <property type="entry name" value="TWO-COMPONENT HISTIDINE KINASE"/>
    <property type="match status" value="1"/>
</dbReference>
<dbReference type="SUPFAM" id="SSF55874">
    <property type="entry name" value="ATPase domain of HSP90 chaperone/DNA topoisomerase II/histidine kinase"/>
    <property type="match status" value="1"/>
</dbReference>
<gene>
    <name evidence="9" type="ORF">IFJ97_07345</name>
</gene>
<feature type="coiled-coil region" evidence="7">
    <location>
        <begin position="461"/>
        <end position="505"/>
    </location>
</feature>
<dbReference type="InterPro" id="IPR050736">
    <property type="entry name" value="Sensor_HK_Regulatory"/>
</dbReference>
<dbReference type="Gene3D" id="3.30.565.10">
    <property type="entry name" value="Histidine kinase-like ATPase, C-terminal domain"/>
    <property type="match status" value="1"/>
</dbReference>
<dbReference type="InterPro" id="IPR027417">
    <property type="entry name" value="P-loop_NTPase"/>
</dbReference>
<dbReference type="SMART" id="SM00065">
    <property type="entry name" value="GAF"/>
    <property type="match status" value="1"/>
</dbReference>
<feature type="domain" description="Histidine kinase" evidence="8">
    <location>
        <begin position="505"/>
        <end position="726"/>
    </location>
</feature>
<dbReference type="Pfam" id="PF00512">
    <property type="entry name" value="HisKA"/>
    <property type="match status" value="1"/>
</dbReference>
<dbReference type="EC" id="2.7.13.3" evidence="2"/>
<dbReference type="InterPro" id="IPR003018">
    <property type="entry name" value="GAF"/>
</dbReference>
<keyword evidence="4" id="KW-0808">Transferase</keyword>
<dbReference type="CDD" id="cd00882">
    <property type="entry name" value="Ras_like_GTPase"/>
    <property type="match status" value="1"/>
</dbReference>
<accession>A0A8J6Y5Y4</accession>
<evidence type="ECO:0000313" key="9">
    <source>
        <dbReference type="EMBL" id="MBD3871155.1"/>
    </source>
</evidence>
<evidence type="ECO:0000256" key="5">
    <source>
        <dbReference type="ARBA" id="ARBA00022777"/>
    </source>
</evidence>
<dbReference type="SUPFAM" id="SSF52540">
    <property type="entry name" value="P-loop containing nucleoside triphosphate hydrolases"/>
    <property type="match status" value="1"/>
</dbReference>
<dbReference type="InterPro" id="IPR029016">
    <property type="entry name" value="GAF-like_dom_sf"/>
</dbReference>
<evidence type="ECO:0000256" key="2">
    <source>
        <dbReference type="ARBA" id="ARBA00012438"/>
    </source>
</evidence>
<keyword evidence="3" id="KW-0597">Phosphoprotein</keyword>
<proteinExistence type="predicted"/>
<dbReference type="SUPFAM" id="SSF47384">
    <property type="entry name" value="Homodimeric domain of signal transducing histidine kinase"/>
    <property type="match status" value="1"/>
</dbReference>
<keyword evidence="7" id="KW-0175">Coiled coil</keyword>
<comment type="catalytic activity">
    <reaction evidence="1">
        <text>ATP + protein L-histidine = ADP + protein N-phospho-L-histidine.</text>
        <dbReference type="EC" id="2.7.13.3"/>
    </reaction>
</comment>
<dbReference type="Pfam" id="PF13185">
    <property type="entry name" value="GAF_2"/>
    <property type="match status" value="1"/>
</dbReference>
<dbReference type="InterPro" id="IPR003661">
    <property type="entry name" value="HisK_dim/P_dom"/>
</dbReference>
<dbReference type="PROSITE" id="PS50109">
    <property type="entry name" value="HIS_KIN"/>
    <property type="match status" value="1"/>
</dbReference>
<dbReference type="Gene3D" id="3.30.450.40">
    <property type="match status" value="1"/>
</dbReference>
<keyword evidence="6" id="KW-0902">Two-component regulatory system</keyword>
<protein>
    <recommendedName>
        <fullName evidence="2">histidine kinase</fullName>
        <ecNumber evidence="2">2.7.13.3</ecNumber>
    </recommendedName>
</protein>
<dbReference type="Pfam" id="PF02518">
    <property type="entry name" value="HATPase_c"/>
    <property type="match status" value="1"/>
</dbReference>
<dbReference type="PANTHER" id="PTHR43711:SF26">
    <property type="entry name" value="SENSOR HISTIDINE KINASE RCSC"/>
    <property type="match status" value="1"/>
</dbReference>
<dbReference type="InterPro" id="IPR036097">
    <property type="entry name" value="HisK_dim/P_sf"/>
</dbReference>
<dbReference type="Gene3D" id="1.10.287.130">
    <property type="match status" value="1"/>
</dbReference>
<dbReference type="CDD" id="cd00082">
    <property type="entry name" value="HisKA"/>
    <property type="match status" value="1"/>
</dbReference>
<evidence type="ECO:0000313" key="10">
    <source>
        <dbReference type="Proteomes" id="UP000598633"/>
    </source>
</evidence>
<dbReference type="Gene3D" id="3.40.50.300">
    <property type="entry name" value="P-loop containing nucleotide triphosphate hydrolases"/>
    <property type="match status" value="1"/>
</dbReference>
<dbReference type="GO" id="GO:0000155">
    <property type="term" value="F:phosphorelay sensor kinase activity"/>
    <property type="evidence" value="ECO:0007669"/>
    <property type="project" value="InterPro"/>
</dbReference>
<sequence>MVQFDNQHRQIKIKIVYYGPAVGGKTTCLQHLHRVTDPQNRTKLYSLNTATDRTLFFDLLSLNLGRIRGFRLALQLYTVPGQVQYDATRRTVLAGADGVVFVADSQVAQREANLESLENLWVNMAANGLDQKTVPVVLQYNKRDLDPILTVEEMEAALNGDGRPAFPTVAISGEGVFEAFAAIGEHTLASVADKLGVGTSPQAVERLQEQMHKAVQPFMDEDGEAPPTNEDTVVTVTGPEIEAGQVLSEDLLIGEAVRANLAITDVTTRLDIVSRQLKRKVRVMDSISLFGHAVSNQRDPAKVLRLLITEAIRLLQLQGASVIIIPGGGRVREAVVHGFKQDPLLYAADSTGGSVATALLNERKPRLFVREAEEENDEAAVAAVDGAGFTSALAVPMMTQEKVVGLLTAYGDNERADLDEDDLQLATVLASTAAMGYANAIAWRQMEDFNKGLEAKVEERAGELKRSLVESRRLATDLEEKKNLLETAYRDLEALDEVKNELINRLSLDLRTPVTSLFTAAKIVRREKEVSPEKAERLLNIIYDEGKKLMEIVQNVFQASVIAAGARDLERRSVPPQDLFRNAISPLRDLAADHDVRIQVLIPSGLETISCEPESAEAALRAVIKNGIEFSSGGEVKLEVRRATYDGDPWLQLRVSDSGSGISEEDLAHVFEAFWQGDDSNAGKRHGIGLGLTIAKRVVENHGGTIVVERGASGGTEVVMSLPQEVVQDTAPA</sequence>
<evidence type="ECO:0000256" key="7">
    <source>
        <dbReference type="SAM" id="Coils"/>
    </source>
</evidence>
<dbReference type="PRINTS" id="PR00344">
    <property type="entry name" value="BCTRLSENSOR"/>
</dbReference>
<dbReference type="InterPro" id="IPR004358">
    <property type="entry name" value="Sig_transdc_His_kin-like_C"/>
</dbReference>
<dbReference type="SUPFAM" id="SSF55781">
    <property type="entry name" value="GAF domain-like"/>
    <property type="match status" value="1"/>
</dbReference>
<dbReference type="CDD" id="cd00075">
    <property type="entry name" value="HATPase"/>
    <property type="match status" value="1"/>
</dbReference>
<reference evidence="9 10" key="1">
    <citation type="submission" date="2020-08" db="EMBL/GenBank/DDBJ databases">
        <title>Acidobacteriota in marine sediments use diverse sulfur dissimilation pathways.</title>
        <authorList>
            <person name="Wasmund K."/>
        </authorList>
    </citation>
    <scope>NUCLEOTIDE SEQUENCE [LARGE SCALE GENOMIC DNA]</scope>
    <source>
        <strain evidence="9">MAG AM3-A</strain>
    </source>
</reference>
<dbReference type="SMART" id="SM00388">
    <property type="entry name" value="HisKA"/>
    <property type="match status" value="1"/>
</dbReference>
<organism evidence="9 10">
    <name type="scientific">Candidatus Sulfomarinibacter kjeldsenii</name>
    <dbReference type="NCBI Taxonomy" id="2885994"/>
    <lineage>
        <taxon>Bacteria</taxon>
        <taxon>Pseudomonadati</taxon>
        <taxon>Acidobacteriota</taxon>
        <taxon>Thermoanaerobaculia</taxon>
        <taxon>Thermoanaerobaculales</taxon>
        <taxon>Candidatus Sulfomarinibacteraceae</taxon>
        <taxon>Candidatus Sulfomarinibacter</taxon>
    </lineage>
</organism>
<evidence type="ECO:0000256" key="3">
    <source>
        <dbReference type="ARBA" id="ARBA00022553"/>
    </source>
</evidence>